<evidence type="ECO:0000256" key="7">
    <source>
        <dbReference type="SAM" id="Coils"/>
    </source>
</evidence>
<keyword evidence="9" id="KW-1185">Reference proteome</keyword>
<dbReference type="Pfam" id="PF23247">
    <property type="entry name" value="LRR_RPS2"/>
    <property type="match status" value="1"/>
</dbReference>
<dbReference type="InterPro" id="IPR027417">
    <property type="entry name" value="P-loop_NTPase"/>
</dbReference>
<evidence type="ECO:0000256" key="5">
    <source>
        <dbReference type="ARBA" id="ARBA00022821"/>
    </source>
</evidence>
<comment type="similarity">
    <text evidence="1">Belongs to the disease resistance NB-LRR family.</text>
</comment>
<proteinExistence type="inferred from homology"/>
<dbReference type="Gene3D" id="3.80.10.10">
    <property type="entry name" value="Ribonuclease Inhibitor"/>
    <property type="match status" value="2"/>
</dbReference>
<dbReference type="Gene3D" id="1.10.8.430">
    <property type="entry name" value="Helical domain of apoptotic protease-activating factors"/>
    <property type="match status" value="1"/>
</dbReference>
<feature type="coiled-coil region" evidence="7">
    <location>
        <begin position="13"/>
        <end position="47"/>
    </location>
</feature>
<evidence type="ECO:0000256" key="2">
    <source>
        <dbReference type="ARBA" id="ARBA00022614"/>
    </source>
</evidence>
<evidence type="ECO:0000313" key="10">
    <source>
        <dbReference type="RefSeq" id="XP_060668912.1"/>
    </source>
</evidence>
<dbReference type="Gene3D" id="1.10.10.10">
    <property type="entry name" value="Winged helix-like DNA-binding domain superfamily/Winged helix DNA-binding domain"/>
    <property type="match status" value="1"/>
</dbReference>
<dbReference type="Pfam" id="PF23598">
    <property type="entry name" value="LRR_14"/>
    <property type="match status" value="1"/>
</dbReference>
<dbReference type="GeneID" id="112488998"/>
<dbReference type="PRINTS" id="PR00364">
    <property type="entry name" value="DISEASERSIST"/>
</dbReference>
<evidence type="ECO:0000313" key="9">
    <source>
        <dbReference type="Proteomes" id="UP001652623"/>
    </source>
</evidence>
<reference evidence="10" key="1">
    <citation type="submission" date="2025-08" db="UniProtKB">
        <authorList>
            <consortium name="RefSeq"/>
        </authorList>
    </citation>
    <scope>IDENTIFICATION</scope>
    <source>
        <tissue evidence="10">Seedling</tissue>
    </source>
</reference>
<dbReference type="SMART" id="SM00382">
    <property type="entry name" value="AAA"/>
    <property type="match status" value="1"/>
</dbReference>
<dbReference type="InterPro" id="IPR036388">
    <property type="entry name" value="WH-like_DNA-bd_sf"/>
</dbReference>
<protein>
    <submittedName>
        <fullName evidence="10">Disease resistance protein At4g27190</fullName>
    </submittedName>
</protein>
<dbReference type="Proteomes" id="UP001652623">
    <property type="component" value="Chromosome 11"/>
</dbReference>
<feature type="coiled-coil region" evidence="7">
    <location>
        <begin position="196"/>
        <end position="223"/>
    </location>
</feature>
<organism evidence="9 10">
    <name type="scientific">Ziziphus jujuba</name>
    <name type="common">Chinese jujube</name>
    <name type="synonym">Ziziphus sativa</name>
    <dbReference type="NCBI Taxonomy" id="326968"/>
    <lineage>
        <taxon>Eukaryota</taxon>
        <taxon>Viridiplantae</taxon>
        <taxon>Streptophyta</taxon>
        <taxon>Embryophyta</taxon>
        <taxon>Tracheophyta</taxon>
        <taxon>Spermatophyta</taxon>
        <taxon>Magnoliopsida</taxon>
        <taxon>eudicotyledons</taxon>
        <taxon>Gunneridae</taxon>
        <taxon>Pentapetalae</taxon>
        <taxon>rosids</taxon>
        <taxon>fabids</taxon>
        <taxon>Rosales</taxon>
        <taxon>Rhamnaceae</taxon>
        <taxon>Paliureae</taxon>
        <taxon>Ziziphus</taxon>
    </lineage>
</organism>
<keyword evidence="5" id="KW-0611">Plant defense</keyword>
<dbReference type="Pfam" id="PF00931">
    <property type="entry name" value="NB-ARC"/>
    <property type="match status" value="1"/>
</dbReference>
<dbReference type="PANTHER" id="PTHR33463">
    <property type="entry name" value="NB-ARC DOMAIN-CONTAINING PROTEIN-RELATED"/>
    <property type="match status" value="1"/>
</dbReference>
<dbReference type="SUPFAM" id="SSF52058">
    <property type="entry name" value="L domain-like"/>
    <property type="match status" value="1"/>
</dbReference>
<dbReference type="InterPro" id="IPR050905">
    <property type="entry name" value="Plant_NBS-LRR"/>
</dbReference>
<dbReference type="InterPro" id="IPR042197">
    <property type="entry name" value="Apaf_helical"/>
</dbReference>
<evidence type="ECO:0000256" key="1">
    <source>
        <dbReference type="ARBA" id="ARBA00008894"/>
    </source>
</evidence>
<dbReference type="SUPFAM" id="SSF52540">
    <property type="entry name" value="P-loop containing nucleoside triphosphate hydrolases"/>
    <property type="match status" value="1"/>
</dbReference>
<dbReference type="InterPro" id="IPR003593">
    <property type="entry name" value="AAA+_ATPase"/>
</dbReference>
<dbReference type="RefSeq" id="XP_060668912.1">
    <property type="nucleotide sequence ID" value="XM_060812929.1"/>
</dbReference>
<evidence type="ECO:0000256" key="4">
    <source>
        <dbReference type="ARBA" id="ARBA00022741"/>
    </source>
</evidence>
<evidence type="ECO:0000256" key="6">
    <source>
        <dbReference type="ARBA" id="ARBA00022840"/>
    </source>
</evidence>
<dbReference type="PANTHER" id="PTHR33463:SF203">
    <property type="entry name" value="AAA+ ATPASE DOMAIN-CONTAINING PROTEIN"/>
    <property type="match status" value="1"/>
</dbReference>
<gene>
    <name evidence="10" type="primary">LOC112488998</name>
</gene>
<feature type="domain" description="AAA+ ATPase" evidence="8">
    <location>
        <begin position="134"/>
        <end position="265"/>
    </location>
</feature>
<evidence type="ECO:0000256" key="3">
    <source>
        <dbReference type="ARBA" id="ARBA00022737"/>
    </source>
</evidence>
<keyword evidence="3" id="KW-0677">Repeat</keyword>
<keyword evidence="6" id="KW-0067">ATP-binding</keyword>
<dbReference type="InterPro" id="IPR057135">
    <property type="entry name" value="At4g27190-like_LRR"/>
</dbReference>
<keyword evidence="4" id="KW-0547">Nucleotide-binding</keyword>
<keyword evidence="2" id="KW-0433">Leucine-rich repeat</keyword>
<dbReference type="InterPro" id="IPR055414">
    <property type="entry name" value="LRR_R13L4/SHOC2-like"/>
</dbReference>
<keyword evidence="7" id="KW-0175">Coiled coil</keyword>
<accession>A0ABM3ZWR0</accession>
<evidence type="ECO:0000259" key="8">
    <source>
        <dbReference type="SMART" id="SM00382"/>
    </source>
</evidence>
<dbReference type="InterPro" id="IPR032675">
    <property type="entry name" value="LRR_dom_sf"/>
</dbReference>
<dbReference type="Gene3D" id="3.40.50.300">
    <property type="entry name" value="P-loop containing nucleotide triphosphate hydrolases"/>
    <property type="match status" value="1"/>
</dbReference>
<dbReference type="InterPro" id="IPR002182">
    <property type="entry name" value="NB-ARC"/>
</dbReference>
<sequence>MLVEPTGRQLGYLFHYKVNIKALEDEIDKLKNRRDDVQRLIDAAIRNSEVIGAEVKRWVSDVDKITNELEKFLKEDEAKKYAEGVLKLQQEGKFDRISYPAPPTGMHFSSSSMKDFNSRKKILNQVMEALRNEKVSVTAICGMGGIGKTAMAKEVAKRAKDEKLFREVVMVMVSQNPNVGRIQDTIAYFLGLKFDQKSEEGRAEKLRQKLENTENILLILDDLWKELDLESVGIPDGCKILLTSRDKDVCERMKSQKIFAMEVLSDDEAWNLFEEVAGLSDRTHDPYDVAKKVAKECKGLPVAIITVGRALENRDKYAWKDALHMLEKSIPDSKLKTDVEVYSRIKLRYDSLTSEQAKSCFLLCCLFPEDYDIGIETLVRYGKALRLFEETGTMELTRNRVHTLVGNLKRCSLLMDGNEKECVRMDGIVRDEAISIASRKEHGGFIFKCDNEMEVWPEIDSSEMEDCTAISLVFNKRIKKHPDSLACPNLELVSLSSTTVKYPFMLEDHVHKLELSENFFEGIKEIKVLAFHCIYVQSLPAPLQMLQNLRTLHLEYCVLGDISRIGGLEMLEILSLIGSEIQELPKEIGNLQHLKVLDMTKCKGLNRIPPGVLSRLTTLEELKIFCFDNWNSLEGNEEKTSASLDEITPLLDRDLKVLNVQIPNMEFVPRNFPSKNLTRFLINVGTAYTDEDDYLFKKCLQLRGVSADSIKQSGIYPTVKICEALTLEKVYDLKNLFPHFDEEEQDGFPWLRTLDVFKCNVMEYLVKFTSNNNRTDLHAYNSEELLKNLEGLRVRQCDSLEVVFDYREGPLAPALNELKSLKLSHLPKLMHIWKEGPQQVKTVCFQNLKTLSLDSCPSLRYLFTASIVKLLAMLESLDIVKCESMEEVVTKTKEEINNVNAESYVVSFPHLVSIKLDNLDNLCCFCSQPYAFEFPFLETLQIRKCPKLQTFM</sequence>
<name>A0ABM3ZWR0_ZIZJJ</name>